<dbReference type="OrthoDB" id="35765at2157"/>
<dbReference type="InterPro" id="IPR011991">
    <property type="entry name" value="ArsR-like_HTH"/>
</dbReference>
<feature type="domain" description="HTH arsR-type" evidence="1">
    <location>
        <begin position="55"/>
        <end position="100"/>
    </location>
</feature>
<sequence>MFSTSISLICVPSISSFISVIFHSFGNNVSHNDFNDSRRFKIILWSIICGTRGGPNRAKILNLIKDTPMNANKIATVLGLDHKTVVHHVKILSKNELVSKAEKDYGAEYQLTQIMKENQTVLEEIMQKIGTK</sequence>
<dbReference type="SUPFAM" id="SSF46785">
    <property type="entry name" value="Winged helix' DNA-binding domain"/>
    <property type="match status" value="1"/>
</dbReference>
<dbReference type="InterPro" id="IPR001845">
    <property type="entry name" value="HTH_ArsR_DNA-bd_dom"/>
</dbReference>
<dbReference type="CDD" id="cd00090">
    <property type="entry name" value="HTH_ARSR"/>
    <property type="match status" value="1"/>
</dbReference>
<dbReference type="PANTHER" id="PTHR38600">
    <property type="entry name" value="TRANSCRIPTIONAL REGULATORY PROTEIN"/>
    <property type="match status" value="1"/>
</dbReference>
<dbReference type="Proteomes" id="UP000509478">
    <property type="component" value="Chromosome"/>
</dbReference>
<dbReference type="Gene3D" id="1.10.10.10">
    <property type="entry name" value="Winged helix-like DNA-binding domain superfamily/Winged helix DNA-binding domain"/>
    <property type="match status" value="1"/>
</dbReference>
<gene>
    <name evidence="2" type="ORF">C5F50_03860</name>
</gene>
<dbReference type="InterPro" id="IPR036390">
    <property type="entry name" value="WH_DNA-bd_sf"/>
</dbReference>
<name>A0A7D5R8M8_9ARCH</name>
<reference evidence="2 3" key="1">
    <citation type="submission" date="2018-02" db="EMBL/GenBank/DDBJ databases">
        <title>Complete genome of Nitrosopumilus ureaphilus PS0.</title>
        <authorList>
            <person name="Qin W."/>
            <person name="Zheng Y."/>
            <person name="Stahl D.A."/>
        </authorList>
    </citation>
    <scope>NUCLEOTIDE SEQUENCE [LARGE SCALE GENOMIC DNA]</scope>
    <source>
        <strain evidence="2 3">PS0</strain>
    </source>
</reference>
<protein>
    <submittedName>
        <fullName evidence="2">Transcriptional regulator</fullName>
    </submittedName>
</protein>
<dbReference type="InterPro" id="IPR036388">
    <property type="entry name" value="WH-like_DNA-bd_sf"/>
</dbReference>
<dbReference type="Pfam" id="PF01022">
    <property type="entry name" value="HTH_5"/>
    <property type="match status" value="1"/>
</dbReference>
<dbReference type="PANTHER" id="PTHR38600:SF1">
    <property type="entry name" value="TRANSCRIPTIONAL REGULATORY PROTEIN"/>
    <property type="match status" value="1"/>
</dbReference>
<dbReference type="KEGG" id="nue:C5F50_03860"/>
<organism evidence="2 3">
    <name type="scientific">Nitrosopumilus ureiphilus</name>
    <dbReference type="NCBI Taxonomy" id="1470067"/>
    <lineage>
        <taxon>Archaea</taxon>
        <taxon>Nitrososphaerota</taxon>
        <taxon>Nitrososphaeria</taxon>
        <taxon>Nitrosopumilales</taxon>
        <taxon>Nitrosopumilaceae</taxon>
        <taxon>Nitrosopumilus</taxon>
    </lineage>
</organism>
<evidence type="ECO:0000313" key="3">
    <source>
        <dbReference type="Proteomes" id="UP000509478"/>
    </source>
</evidence>
<dbReference type="EMBL" id="CP026995">
    <property type="protein sequence ID" value="QLH07898.1"/>
    <property type="molecule type" value="Genomic_DNA"/>
</dbReference>
<keyword evidence="3" id="KW-1185">Reference proteome</keyword>
<dbReference type="GO" id="GO:0003700">
    <property type="term" value="F:DNA-binding transcription factor activity"/>
    <property type="evidence" value="ECO:0007669"/>
    <property type="project" value="InterPro"/>
</dbReference>
<accession>A0A7D5R8M8</accession>
<proteinExistence type="predicted"/>
<dbReference type="AlphaFoldDB" id="A0A7D5R8M8"/>
<evidence type="ECO:0000313" key="2">
    <source>
        <dbReference type="EMBL" id="QLH07898.1"/>
    </source>
</evidence>
<evidence type="ECO:0000259" key="1">
    <source>
        <dbReference type="Pfam" id="PF01022"/>
    </source>
</evidence>